<keyword evidence="1" id="KW-0678">Repressor</keyword>
<gene>
    <name evidence="7" type="ORF">SAMN05216179_3414</name>
</gene>
<organism evidence="7 8">
    <name type="scientific">Gracilibacillus kekensis</name>
    <dbReference type="NCBI Taxonomy" id="1027249"/>
    <lineage>
        <taxon>Bacteria</taxon>
        <taxon>Bacillati</taxon>
        <taxon>Bacillota</taxon>
        <taxon>Bacilli</taxon>
        <taxon>Bacillales</taxon>
        <taxon>Bacillaceae</taxon>
        <taxon>Gracilibacillus</taxon>
    </lineage>
</organism>
<evidence type="ECO:0000256" key="3">
    <source>
        <dbReference type="ARBA" id="ARBA00023125"/>
    </source>
</evidence>
<keyword evidence="8" id="KW-1185">Reference proteome</keyword>
<evidence type="ECO:0000313" key="7">
    <source>
        <dbReference type="EMBL" id="SHN33266.1"/>
    </source>
</evidence>
<dbReference type="InterPro" id="IPR025996">
    <property type="entry name" value="MT1864/Rv1816-like_C"/>
</dbReference>
<dbReference type="Pfam" id="PF13305">
    <property type="entry name" value="TetR_C_33"/>
    <property type="match status" value="1"/>
</dbReference>
<keyword evidence="4" id="KW-0804">Transcription</keyword>
<dbReference type="RefSeq" id="WP_073203028.1">
    <property type="nucleotide sequence ID" value="NZ_FRCZ01000008.1"/>
</dbReference>
<sequence>MKKSNGEEAKQKIIDAARSLFISEGYHQVSMRKIANTVGYSPTNIYNYFQNKDELVFHLLQDGYQLFYLALKAPIQEDEDTPIRLKKLLHAYIQFSIDSPEYYELIFVQNLENQHHISLMESDRLRGFQLLVDQVEDCIKEGWIDEKDAVIISQSIWAHLHGIASLLISFQTFPWKQKQDLISFHINTYLNGIIK</sequence>
<dbReference type="Pfam" id="PF00440">
    <property type="entry name" value="TetR_N"/>
    <property type="match status" value="1"/>
</dbReference>
<evidence type="ECO:0000256" key="5">
    <source>
        <dbReference type="PROSITE-ProRule" id="PRU00335"/>
    </source>
</evidence>
<reference evidence="7 8" key="1">
    <citation type="submission" date="2016-11" db="EMBL/GenBank/DDBJ databases">
        <authorList>
            <person name="Jaros S."/>
            <person name="Januszkiewicz K."/>
            <person name="Wedrychowicz H."/>
        </authorList>
    </citation>
    <scope>NUCLEOTIDE SEQUENCE [LARGE SCALE GENOMIC DNA]</scope>
    <source>
        <strain evidence="7 8">CGMCC 1.10681</strain>
    </source>
</reference>
<evidence type="ECO:0000256" key="4">
    <source>
        <dbReference type="ARBA" id="ARBA00023163"/>
    </source>
</evidence>
<dbReference type="OrthoDB" id="9815924at2"/>
<dbReference type="SUPFAM" id="SSF48498">
    <property type="entry name" value="Tetracyclin repressor-like, C-terminal domain"/>
    <property type="match status" value="1"/>
</dbReference>
<dbReference type="InterPro" id="IPR009057">
    <property type="entry name" value="Homeodomain-like_sf"/>
</dbReference>
<dbReference type="PRINTS" id="PR00455">
    <property type="entry name" value="HTHTETR"/>
</dbReference>
<name>A0A1M7QQ01_9BACI</name>
<evidence type="ECO:0000259" key="6">
    <source>
        <dbReference type="PROSITE" id="PS50977"/>
    </source>
</evidence>
<keyword evidence="3 5" id="KW-0238">DNA-binding</keyword>
<proteinExistence type="predicted"/>
<feature type="domain" description="HTH tetR-type" evidence="6">
    <location>
        <begin position="7"/>
        <end position="67"/>
    </location>
</feature>
<accession>A0A1M7QQ01</accession>
<keyword evidence="2" id="KW-0805">Transcription regulation</keyword>
<protein>
    <submittedName>
        <fullName evidence="7">Transcriptional regulator, TetR family</fullName>
    </submittedName>
</protein>
<dbReference type="PROSITE" id="PS50977">
    <property type="entry name" value="HTH_TETR_2"/>
    <property type="match status" value="1"/>
</dbReference>
<dbReference type="InterPro" id="IPR036271">
    <property type="entry name" value="Tet_transcr_reg_TetR-rel_C_sf"/>
</dbReference>
<dbReference type="InterPro" id="IPR050624">
    <property type="entry name" value="HTH-type_Tx_Regulator"/>
</dbReference>
<dbReference type="Proteomes" id="UP000184184">
    <property type="component" value="Unassembled WGS sequence"/>
</dbReference>
<dbReference type="Gene3D" id="1.10.357.10">
    <property type="entry name" value="Tetracycline Repressor, domain 2"/>
    <property type="match status" value="1"/>
</dbReference>
<dbReference type="GO" id="GO:0003677">
    <property type="term" value="F:DNA binding"/>
    <property type="evidence" value="ECO:0007669"/>
    <property type="project" value="UniProtKB-UniRule"/>
</dbReference>
<evidence type="ECO:0000256" key="1">
    <source>
        <dbReference type="ARBA" id="ARBA00022491"/>
    </source>
</evidence>
<dbReference type="InterPro" id="IPR001647">
    <property type="entry name" value="HTH_TetR"/>
</dbReference>
<dbReference type="PANTHER" id="PTHR43479">
    <property type="entry name" value="ACREF/ENVCD OPERON REPRESSOR-RELATED"/>
    <property type="match status" value="1"/>
</dbReference>
<evidence type="ECO:0000256" key="2">
    <source>
        <dbReference type="ARBA" id="ARBA00023015"/>
    </source>
</evidence>
<dbReference type="SUPFAM" id="SSF46689">
    <property type="entry name" value="Homeodomain-like"/>
    <property type="match status" value="1"/>
</dbReference>
<evidence type="ECO:0000313" key="8">
    <source>
        <dbReference type="Proteomes" id="UP000184184"/>
    </source>
</evidence>
<feature type="DNA-binding region" description="H-T-H motif" evidence="5">
    <location>
        <begin position="30"/>
        <end position="49"/>
    </location>
</feature>
<dbReference type="PANTHER" id="PTHR43479:SF11">
    <property type="entry name" value="ACREF_ENVCD OPERON REPRESSOR-RELATED"/>
    <property type="match status" value="1"/>
</dbReference>
<dbReference type="AlphaFoldDB" id="A0A1M7QQ01"/>
<dbReference type="EMBL" id="FRCZ01000008">
    <property type="protein sequence ID" value="SHN33266.1"/>
    <property type="molecule type" value="Genomic_DNA"/>
</dbReference>